<dbReference type="InterPro" id="IPR000504">
    <property type="entry name" value="RRM_dom"/>
</dbReference>
<protein>
    <submittedName>
        <fullName evidence="4">RNA-binding protein</fullName>
    </submittedName>
</protein>
<keyword evidence="1" id="KW-0694">RNA-binding</keyword>
<dbReference type="CDD" id="cd21608">
    <property type="entry name" value="RRM2_NsCP33_like"/>
    <property type="match status" value="1"/>
</dbReference>
<dbReference type="EMBL" id="PFLF01000039">
    <property type="protein sequence ID" value="PIY69256.1"/>
    <property type="molecule type" value="Genomic_DNA"/>
</dbReference>
<comment type="caution">
    <text evidence="4">The sequence shown here is derived from an EMBL/GenBank/DDBJ whole genome shotgun (WGS) entry which is preliminary data.</text>
</comment>
<sequence>MDKNKLFIGSLPWSVTNDTLREMFTPYGEVTEAIIIMDRDSGRSKGFGFVTFANEESAQKALEMHGKEIEGRTIVVNVAKPREERNESSYRRDNNYKRSH</sequence>
<evidence type="ECO:0000313" key="4">
    <source>
        <dbReference type="EMBL" id="PIY69256.1"/>
    </source>
</evidence>
<dbReference type="InterPro" id="IPR048289">
    <property type="entry name" value="RRM2_NsCP33-like"/>
</dbReference>
<dbReference type="AlphaFoldDB" id="A0A2M7QDG0"/>
<reference evidence="5" key="1">
    <citation type="submission" date="2017-09" db="EMBL/GenBank/DDBJ databases">
        <title>Depth-based differentiation of microbial function through sediment-hosted aquifers and enrichment of novel symbionts in the deep terrestrial subsurface.</title>
        <authorList>
            <person name="Probst A.J."/>
            <person name="Ladd B."/>
            <person name="Jarett J.K."/>
            <person name="Geller-Mcgrath D.E."/>
            <person name="Sieber C.M.K."/>
            <person name="Emerson J.B."/>
            <person name="Anantharaman K."/>
            <person name="Thomas B.C."/>
            <person name="Malmstrom R."/>
            <person name="Stieglmeier M."/>
            <person name="Klingl A."/>
            <person name="Woyke T."/>
            <person name="Ryan C.M."/>
            <person name="Banfield J.F."/>
        </authorList>
    </citation>
    <scope>NUCLEOTIDE SEQUENCE [LARGE SCALE GENOMIC DNA]</scope>
</reference>
<dbReference type="Pfam" id="PF00076">
    <property type="entry name" value="RRM_1"/>
    <property type="match status" value="1"/>
</dbReference>
<evidence type="ECO:0000259" key="3">
    <source>
        <dbReference type="PROSITE" id="PS50102"/>
    </source>
</evidence>
<dbReference type="InterPro" id="IPR052462">
    <property type="entry name" value="SLIRP/GR-RBP-like"/>
</dbReference>
<feature type="domain" description="RRM" evidence="3">
    <location>
        <begin position="4"/>
        <end position="81"/>
    </location>
</feature>
<dbReference type="PANTHER" id="PTHR48027">
    <property type="entry name" value="HETEROGENEOUS NUCLEAR RIBONUCLEOPROTEIN 87F-RELATED"/>
    <property type="match status" value="1"/>
</dbReference>
<name>A0A2M7QDG0_9BACT</name>
<dbReference type="GO" id="GO:0003723">
    <property type="term" value="F:RNA binding"/>
    <property type="evidence" value="ECO:0007669"/>
    <property type="project" value="UniProtKB-KW"/>
</dbReference>
<gene>
    <name evidence="4" type="ORF">COY90_01560</name>
</gene>
<feature type="region of interest" description="Disordered" evidence="2">
    <location>
        <begin position="80"/>
        <end position="100"/>
    </location>
</feature>
<accession>A0A2M7QDG0</accession>
<dbReference type="InterPro" id="IPR035979">
    <property type="entry name" value="RBD_domain_sf"/>
</dbReference>
<dbReference type="PROSITE" id="PS50102">
    <property type="entry name" value="RRM"/>
    <property type="match status" value="1"/>
</dbReference>
<dbReference type="InterPro" id="IPR012677">
    <property type="entry name" value="Nucleotide-bd_a/b_plait_sf"/>
</dbReference>
<dbReference type="SMART" id="SM00360">
    <property type="entry name" value="RRM"/>
    <property type="match status" value="1"/>
</dbReference>
<organism evidence="4 5">
    <name type="scientific">Candidatus Roizmanbacteria bacterium CG_4_10_14_0_8_um_filter_39_9</name>
    <dbReference type="NCBI Taxonomy" id="1974829"/>
    <lineage>
        <taxon>Bacteria</taxon>
        <taxon>Candidatus Roizmaniibacteriota</taxon>
    </lineage>
</organism>
<dbReference type="SUPFAM" id="SSF54928">
    <property type="entry name" value="RNA-binding domain, RBD"/>
    <property type="match status" value="1"/>
</dbReference>
<evidence type="ECO:0000313" key="5">
    <source>
        <dbReference type="Proteomes" id="UP000230108"/>
    </source>
</evidence>
<dbReference type="Proteomes" id="UP000230108">
    <property type="component" value="Unassembled WGS sequence"/>
</dbReference>
<proteinExistence type="predicted"/>
<dbReference type="Gene3D" id="3.30.70.330">
    <property type="match status" value="1"/>
</dbReference>
<evidence type="ECO:0000256" key="1">
    <source>
        <dbReference type="ARBA" id="ARBA00022884"/>
    </source>
</evidence>
<evidence type="ECO:0000256" key="2">
    <source>
        <dbReference type="SAM" id="MobiDB-lite"/>
    </source>
</evidence>